<dbReference type="InterPro" id="IPR041657">
    <property type="entry name" value="HTH_17"/>
</dbReference>
<evidence type="ECO:0000313" key="3">
    <source>
        <dbReference type="Proteomes" id="UP001596391"/>
    </source>
</evidence>
<dbReference type="Pfam" id="PF12728">
    <property type="entry name" value="HTH_17"/>
    <property type="match status" value="1"/>
</dbReference>
<comment type="caution">
    <text evidence="2">The sequence shown here is derived from an EMBL/GenBank/DDBJ whole genome shotgun (WGS) entry which is preliminary data.</text>
</comment>
<proteinExistence type="predicted"/>
<dbReference type="SUPFAM" id="SSF46955">
    <property type="entry name" value="Putative DNA-binding domain"/>
    <property type="match status" value="1"/>
</dbReference>
<feature type="domain" description="Helix-turn-helix" evidence="1">
    <location>
        <begin position="12"/>
        <end position="55"/>
    </location>
</feature>
<dbReference type="InterPro" id="IPR010093">
    <property type="entry name" value="SinI_DNA-bd"/>
</dbReference>
<dbReference type="RefSeq" id="WP_390233687.1">
    <property type="nucleotide sequence ID" value="NZ_JAGSYD010000004.1"/>
</dbReference>
<keyword evidence="3" id="KW-1185">Reference proteome</keyword>
<evidence type="ECO:0000313" key="2">
    <source>
        <dbReference type="EMBL" id="MFC6644435.1"/>
    </source>
</evidence>
<evidence type="ECO:0000259" key="1">
    <source>
        <dbReference type="Pfam" id="PF12728"/>
    </source>
</evidence>
<reference evidence="3" key="1">
    <citation type="journal article" date="2019" name="Int. J. Syst. Evol. Microbiol.">
        <title>The Global Catalogue of Microorganisms (GCM) 10K type strain sequencing project: providing services to taxonomists for standard genome sequencing and annotation.</title>
        <authorList>
            <consortium name="The Broad Institute Genomics Platform"/>
            <consortium name="The Broad Institute Genome Sequencing Center for Infectious Disease"/>
            <person name="Wu L."/>
            <person name="Ma J."/>
        </authorList>
    </citation>
    <scope>NUCLEOTIDE SEQUENCE [LARGE SCALE GENOMIC DNA]</scope>
    <source>
        <strain evidence="3">CGMCC 1.16026</strain>
    </source>
</reference>
<dbReference type="InterPro" id="IPR009061">
    <property type="entry name" value="DNA-bd_dom_put_sf"/>
</dbReference>
<gene>
    <name evidence="2" type="ORF">ACFQBQ_02290</name>
</gene>
<organism evidence="2 3">
    <name type="scientific">Granulicella cerasi</name>
    <dbReference type="NCBI Taxonomy" id="741063"/>
    <lineage>
        <taxon>Bacteria</taxon>
        <taxon>Pseudomonadati</taxon>
        <taxon>Acidobacteriota</taxon>
        <taxon>Terriglobia</taxon>
        <taxon>Terriglobales</taxon>
        <taxon>Acidobacteriaceae</taxon>
        <taxon>Granulicella</taxon>
    </lineage>
</organism>
<dbReference type="EMBL" id="JBHSWI010000001">
    <property type="protein sequence ID" value="MFC6644435.1"/>
    <property type="molecule type" value="Genomic_DNA"/>
</dbReference>
<accession>A0ABW1Z7Q0</accession>
<name>A0ABW1Z7Q0_9BACT</name>
<dbReference type="NCBIfam" id="TIGR01764">
    <property type="entry name" value="excise"/>
    <property type="match status" value="1"/>
</dbReference>
<protein>
    <submittedName>
        <fullName evidence="2">Helix-turn-helix domain-containing protein</fullName>
    </submittedName>
</protein>
<dbReference type="Proteomes" id="UP001596391">
    <property type="component" value="Unassembled WGS sequence"/>
</dbReference>
<sequence>MIDASINRLWKPSDAAAYLGIHEKTAIAMARRRELPAIRIGRLWRFREADLVQWAALKVCSVSQPVE</sequence>